<organism evidence="2 3">
    <name type="scientific">Dendrothele bispora (strain CBS 962.96)</name>
    <dbReference type="NCBI Taxonomy" id="1314807"/>
    <lineage>
        <taxon>Eukaryota</taxon>
        <taxon>Fungi</taxon>
        <taxon>Dikarya</taxon>
        <taxon>Basidiomycota</taxon>
        <taxon>Agaricomycotina</taxon>
        <taxon>Agaricomycetes</taxon>
        <taxon>Agaricomycetidae</taxon>
        <taxon>Agaricales</taxon>
        <taxon>Agaricales incertae sedis</taxon>
        <taxon>Dendrothele</taxon>
    </lineage>
</organism>
<keyword evidence="3" id="KW-1185">Reference proteome</keyword>
<evidence type="ECO:0000259" key="1">
    <source>
        <dbReference type="Pfam" id="PF20236"/>
    </source>
</evidence>
<dbReference type="OrthoDB" id="3360976at2759"/>
<dbReference type="InterPro" id="IPR046528">
    <property type="entry name" value="DUF6593"/>
</dbReference>
<accession>A0A4S8KV88</accession>
<evidence type="ECO:0000313" key="2">
    <source>
        <dbReference type="EMBL" id="THU79388.1"/>
    </source>
</evidence>
<protein>
    <recommendedName>
        <fullName evidence="1">DUF6593 domain-containing protein</fullName>
    </recommendedName>
</protein>
<dbReference type="EMBL" id="ML180031">
    <property type="protein sequence ID" value="THU79388.1"/>
    <property type="molecule type" value="Genomic_DNA"/>
</dbReference>
<dbReference type="Pfam" id="PF20236">
    <property type="entry name" value="DUF6593"/>
    <property type="match status" value="1"/>
</dbReference>
<feature type="domain" description="DUF6593" evidence="1">
    <location>
        <begin position="3"/>
        <end position="78"/>
    </location>
</feature>
<feature type="non-terminal residue" evidence="2">
    <location>
        <position position="1"/>
    </location>
</feature>
<evidence type="ECO:0000313" key="3">
    <source>
        <dbReference type="Proteomes" id="UP000297245"/>
    </source>
</evidence>
<proteinExistence type="predicted"/>
<dbReference type="Proteomes" id="UP000297245">
    <property type="component" value="Unassembled WGS sequence"/>
</dbReference>
<name>A0A4S8KV88_DENBC</name>
<reference evidence="2 3" key="1">
    <citation type="journal article" date="2019" name="Nat. Ecol. Evol.">
        <title>Megaphylogeny resolves global patterns of mushroom evolution.</title>
        <authorList>
            <person name="Varga T."/>
            <person name="Krizsan K."/>
            <person name="Foldi C."/>
            <person name="Dima B."/>
            <person name="Sanchez-Garcia M."/>
            <person name="Sanchez-Ramirez S."/>
            <person name="Szollosi G.J."/>
            <person name="Szarkandi J.G."/>
            <person name="Papp V."/>
            <person name="Albert L."/>
            <person name="Andreopoulos W."/>
            <person name="Angelini C."/>
            <person name="Antonin V."/>
            <person name="Barry K.W."/>
            <person name="Bougher N.L."/>
            <person name="Buchanan P."/>
            <person name="Buyck B."/>
            <person name="Bense V."/>
            <person name="Catcheside P."/>
            <person name="Chovatia M."/>
            <person name="Cooper J."/>
            <person name="Damon W."/>
            <person name="Desjardin D."/>
            <person name="Finy P."/>
            <person name="Geml J."/>
            <person name="Haridas S."/>
            <person name="Hughes K."/>
            <person name="Justo A."/>
            <person name="Karasinski D."/>
            <person name="Kautmanova I."/>
            <person name="Kiss B."/>
            <person name="Kocsube S."/>
            <person name="Kotiranta H."/>
            <person name="LaButti K.M."/>
            <person name="Lechner B.E."/>
            <person name="Liimatainen K."/>
            <person name="Lipzen A."/>
            <person name="Lukacs Z."/>
            <person name="Mihaltcheva S."/>
            <person name="Morgado L.N."/>
            <person name="Niskanen T."/>
            <person name="Noordeloos M.E."/>
            <person name="Ohm R.A."/>
            <person name="Ortiz-Santana B."/>
            <person name="Ovrebo C."/>
            <person name="Racz N."/>
            <person name="Riley R."/>
            <person name="Savchenko A."/>
            <person name="Shiryaev A."/>
            <person name="Soop K."/>
            <person name="Spirin V."/>
            <person name="Szebenyi C."/>
            <person name="Tomsovsky M."/>
            <person name="Tulloss R.E."/>
            <person name="Uehling J."/>
            <person name="Grigoriev I.V."/>
            <person name="Vagvolgyi C."/>
            <person name="Papp T."/>
            <person name="Martin F.M."/>
            <person name="Miettinen O."/>
            <person name="Hibbett D.S."/>
            <person name="Nagy L.G."/>
        </authorList>
    </citation>
    <scope>NUCLEOTIDE SEQUENCE [LARGE SCALE GENOMIC DNA]</scope>
    <source>
        <strain evidence="2 3">CBS 962.96</strain>
    </source>
</reference>
<sequence length="88" mass="10224">HLVFKASDGVEYKWVLGAWVPSLRTNDAMKTPVATFHRRKYGIFSKSEPAYLEIHPAGEHMLDELFITFIFVERIRKEKERAAQSSSR</sequence>
<dbReference type="AlphaFoldDB" id="A0A4S8KV88"/>
<gene>
    <name evidence="2" type="ORF">K435DRAFT_697847</name>
</gene>